<dbReference type="InterPro" id="IPR019778">
    <property type="entry name" value="Class_I_Hydrophobin_CS"/>
</dbReference>
<dbReference type="InParanoid" id="A0A409VZJ9"/>
<evidence type="ECO:0000313" key="8">
    <source>
        <dbReference type="EMBL" id="PPQ71679.1"/>
    </source>
</evidence>
<evidence type="ECO:0000256" key="4">
    <source>
        <dbReference type="ARBA" id="ARBA00022525"/>
    </source>
</evidence>
<organism evidence="8 9">
    <name type="scientific">Panaeolus cyanescens</name>
    <dbReference type="NCBI Taxonomy" id="181874"/>
    <lineage>
        <taxon>Eukaryota</taxon>
        <taxon>Fungi</taxon>
        <taxon>Dikarya</taxon>
        <taxon>Basidiomycota</taxon>
        <taxon>Agaricomycotina</taxon>
        <taxon>Agaricomycetes</taxon>
        <taxon>Agaricomycetidae</taxon>
        <taxon>Agaricales</taxon>
        <taxon>Agaricineae</taxon>
        <taxon>Galeropsidaceae</taxon>
        <taxon>Panaeolus</taxon>
    </lineage>
</organism>
<reference evidence="8 9" key="1">
    <citation type="journal article" date="2018" name="Evol. Lett.">
        <title>Horizontal gene cluster transfer increased hallucinogenic mushroom diversity.</title>
        <authorList>
            <person name="Reynolds H.T."/>
            <person name="Vijayakumar V."/>
            <person name="Gluck-Thaler E."/>
            <person name="Korotkin H.B."/>
            <person name="Matheny P.B."/>
            <person name="Slot J.C."/>
        </authorList>
    </citation>
    <scope>NUCLEOTIDE SEQUENCE [LARGE SCALE GENOMIC DNA]</scope>
    <source>
        <strain evidence="8 9">2629</strain>
    </source>
</reference>
<evidence type="ECO:0000256" key="3">
    <source>
        <dbReference type="ARBA" id="ARBA00022512"/>
    </source>
</evidence>
<dbReference type="OrthoDB" id="4225815at2759"/>
<evidence type="ECO:0000313" key="9">
    <source>
        <dbReference type="Proteomes" id="UP000284842"/>
    </source>
</evidence>
<dbReference type="GO" id="GO:0009277">
    <property type="term" value="C:fungal-type cell wall"/>
    <property type="evidence" value="ECO:0007669"/>
    <property type="project" value="InterPro"/>
</dbReference>
<gene>
    <name evidence="8" type="ORF">CVT24_007832</name>
</gene>
<keyword evidence="3 7" id="KW-0134">Cell wall</keyword>
<proteinExistence type="inferred from homology"/>
<protein>
    <recommendedName>
        <fullName evidence="7">Hydrophobin</fullName>
    </recommendedName>
</protein>
<dbReference type="Pfam" id="PF01185">
    <property type="entry name" value="Hydrophobin"/>
    <property type="match status" value="1"/>
</dbReference>
<feature type="chain" id="PRO_5018819466" description="Hydrophobin" evidence="7">
    <location>
        <begin position="20"/>
        <end position="110"/>
    </location>
</feature>
<dbReference type="InterPro" id="IPR001338">
    <property type="entry name" value="Class_I_Hydrophobin"/>
</dbReference>
<comment type="similarity">
    <text evidence="2 7">Belongs to the fungal hydrophobin family.</text>
</comment>
<evidence type="ECO:0000256" key="5">
    <source>
        <dbReference type="ARBA" id="ARBA00022729"/>
    </source>
</evidence>
<dbReference type="CDD" id="cd23507">
    <property type="entry name" value="hydrophobin_I"/>
    <property type="match status" value="1"/>
</dbReference>
<evidence type="ECO:0000256" key="1">
    <source>
        <dbReference type="ARBA" id="ARBA00004191"/>
    </source>
</evidence>
<dbReference type="PROSITE" id="PS00956">
    <property type="entry name" value="HYDROPHOBIN"/>
    <property type="match status" value="1"/>
</dbReference>
<evidence type="ECO:0000256" key="6">
    <source>
        <dbReference type="ARBA" id="ARBA00023157"/>
    </source>
</evidence>
<dbReference type="AlphaFoldDB" id="A0A409VZJ9"/>
<evidence type="ECO:0000256" key="7">
    <source>
        <dbReference type="RuleBase" id="RU365009"/>
    </source>
</evidence>
<accession>A0A409VZJ9</accession>
<evidence type="ECO:0000256" key="2">
    <source>
        <dbReference type="ARBA" id="ARBA00010446"/>
    </source>
</evidence>
<comment type="subcellular location">
    <subcellularLocation>
        <location evidence="1 7">Secreted</location>
        <location evidence="1 7">Cell wall</location>
    </subcellularLocation>
</comment>
<keyword evidence="9" id="KW-1185">Reference proteome</keyword>
<comment type="caution">
    <text evidence="8">The sequence shown here is derived from an EMBL/GenBank/DDBJ whole genome shotgun (WGS) entry which is preliminary data.</text>
</comment>
<keyword evidence="4 7" id="KW-0964">Secreted</keyword>
<dbReference type="EMBL" id="NHTK01005905">
    <property type="protein sequence ID" value="PPQ71679.1"/>
    <property type="molecule type" value="Genomic_DNA"/>
</dbReference>
<dbReference type="SMART" id="SM00075">
    <property type="entry name" value="HYDRO"/>
    <property type="match status" value="1"/>
</dbReference>
<name>A0A409VZJ9_9AGAR</name>
<dbReference type="STRING" id="181874.A0A409VZJ9"/>
<keyword evidence="6 7" id="KW-1015">Disulfide bond</keyword>
<dbReference type="Proteomes" id="UP000284842">
    <property type="component" value="Unassembled WGS sequence"/>
</dbReference>
<feature type="signal peptide" evidence="7">
    <location>
        <begin position="1"/>
        <end position="19"/>
    </location>
</feature>
<keyword evidence="5 7" id="KW-0732">Signal</keyword>
<dbReference type="GO" id="GO:0005199">
    <property type="term" value="F:structural constituent of cell wall"/>
    <property type="evidence" value="ECO:0007669"/>
    <property type="project" value="InterPro"/>
</dbReference>
<sequence length="110" mass="11019">MFKNAASVAVLALPILAAATTVEIDARQGNCNTGEIQCCNNTFTNTATTLASLSSLLGISLPSISGMIGVACSPITVLGLGGNSCSAQPVCCTNNDFHGLVSLGCNAINL</sequence>